<keyword evidence="3" id="KW-1185">Reference proteome</keyword>
<name>A0A2N5N096_9BACL</name>
<comment type="caution">
    <text evidence="2">The sequence shown here is derived from an EMBL/GenBank/DDBJ whole genome shotgun (WGS) entry which is preliminary data.</text>
</comment>
<gene>
    <name evidence="2" type="ORF">B8V81_2186</name>
</gene>
<sequence>MASADWLEELRHILDADLQLRSYKPGQWQELETLADEDPELFRQLPDGAVAVQGTSDAQRADVLEIRRARPLGHTELRLIGWMLGAMKAGKAAPAAPTGVEKQAASLGAWIMEQLERPQAEMLPEALTMGGRLYADMIPFLLIREYHGLVDEPYAELEKLLRSFFEEEIILLPLQRNEWLILSPTAPLSDSLLDSGEEEESEEESLRSIGLGLHDMLASEWLGECHIAIAFPIQPSKSIVETTALLRETVQLGRRFQIGSSVHLPWELHLERLLSAIPEGDRARFVEQAFSRSDYYVEPEIMTTLETFFSLDCNVSETAKKLYIHRNTLLYRLDKLKQETGLDVRLFRDAVMVKVILLLYKVTKRP</sequence>
<feature type="domain" description="PucR C-terminal helix-turn-helix" evidence="1">
    <location>
        <begin position="302"/>
        <end position="358"/>
    </location>
</feature>
<accession>A0A2N5N096</accession>
<dbReference type="InterPro" id="IPR009057">
    <property type="entry name" value="Homeodomain-like_sf"/>
</dbReference>
<protein>
    <submittedName>
        <fullName evidence="2">Transcriptional regulator, CdaR</fullName>
    </submittedName>
</protein>
<dbReference type="EMBL" id="NFEZ01000004">
    <property type="protein sequence ID" value="PLT43755.1"/>
    <property type="molecule type" value="Genomic_DNA"/>
</dbReference>
<dbReference type="PANTHER" id="PTHR33744">
    <property type="entry name" value="CARBOHYDRATE DIACID REGULATOR"/>
    <property type="match status" value="1"/>
</dbReference>
<dbReference type="AlphaFoldDB" id="A0A2N5N096"/>
<dbReference type="InterPro" id="IPR051448">
    <property type="entry name" value="CdaR-like_regulators"/>
</dbReference>
<dbReference type="Gene3D" id="1.10.10.2840">
    <property type="entry name" value="PucR C-terminal helix-turn-helix domain"/>
    <property type="match status" value="1"/>
</dbReference>
<dbReference type="SUPFAM" id="SSF46689">
    <property type="entry name" value="Homeodomain-like"/>
    <property type="match status" value="1"/>
</dbReference>
<reference evidence="2 3" key="1">
    <citation type="submission" date="2017-05" db="EMBL/GenBank/DDBJ databases">
        <title>Functional genome analysis of Paenibacillus pasadenensis strain R16: insights on endophytic life style and antifungal activity.</title>
        <authorList>
            <person name="Passera A."/>
            <person name="Marcolungo L."/>
            <person name="Casati P."/>
            <person name="Brasca M."/>
            <person name="Quaglino F."/>
            <person name="Delledonne M."/>
        </authorList>
    </citation>
    <scope>NUCLEOTIDE SEQUENCE [LARGE SCALE GENOMIC DNA]</scope>
    <source>
        <strain evidence="2 3">R16</strain>
    </source>
</reference>
<organism evidence="2 3">
    <name type="scientific">Paenibacillus pasadenensis</name>
    <dbReference type="NCBI Taxonomy" id="217090"/>
    <lineage>
        <taxon>Bacteria</taxon>
        <taxon>Bacillati</taxon>
        <taxon>Bacillota</taxon>
        <taxon>Bacilli</taxon>
        <taxon>Bacillales</taxon>
        <taxon>Paenibacillaceae</taxon>
        <taxon>Paenibacillus</taxon>
    </lineage>
</organism>
<dbReference type="InterPro" id="IPR042070">
    <property type="entry name" value="PucR_C-HTH_sf"/>
</dbReference>
<evidence type="ECO:0000313" key="3">
    <source>
        <dbReference type="Proteomes" id="UP000234789"/>
    </source>
</evidence>
<dbReference type="RefSeq" id="WP_101808355.1">
    <property type="nucleotide sequence ID" value="NZ_NFEZ01000004.1"/>
</dbReference>
<dbReference type="Pfam" id="PF13556">
    <property type="entry name" value="HTH_30"/>
    <property type="match status" value="1"/>
</dbReference>
<dbReference type="PANTHER" id="PTHR33744:SF15">
    <property type="entry name" value="CARBOHYDRATE DIACID REGULATOR"/>
    <property type="match status" value="1"/>
</dbReference>
<dbReference type="InterPro" id="IPR025736">
    <property type="entry name" value="PucR_C-HTH_dom"/>
</dbReference>
<dbReference type="Proteomes" id="UP000234789">
    <property type="component" value="Unassembled WGS sequence"/>
</dbReference>
<evidence type="ECO:0000259" key="1">
    <source>
        <dbReference type="Pfam" id="PF13556"/>
    </source>
</evidence>
<proteinExistence type="predicted"/>
<evidence type="ECO:0000313" key="2">
    <source>
        <dbReference type="EMBL" id="PLT43755.1"/>
    </source>
</evidence>